<evidence type="ECO:0000313" key="5">
    <source>
        <dbReference type="Proteomes" id="UP000282323"/>
    </source>
</evidence>
<keyword evidence="1" id="KW-0547">Nucleotide-binding</keyword>
<dbReference type="GO" id="GO:0004467">
    <property type="term" value="F:long-chain fatty acid-CoA ligase activity"/>
    <property type="evidence" value="ECO:0007669"/>
    <property type="project" value="TreeGrafter"/>
</dbReference>
<evidence type="ECO:0000256" key="1">
    <source>
        <dbReference type="ARBA" id="ARBA00022741"/>
    </source>
</evidence>
<accession>A0A3N6LZS1</accession>
<dbReference type="InterPro" id="IPR042099">
    <property type="entry name" value="ANL_N_sf"/>
</dbReference>
<reference evidence="4 5" key="1">
    <citation type="submission" date="2018-10" db="EMBL/GenBank/DDBJ databases">
        <title>Natrarchaeobius chitinivorans gen. nov., sp. nov., and Natrarchaeobius haloalkaliphilus sp. nov., alkaliphilic, chitin-utilizing haloarchaea from hypersaline alkaline lakes.</title>
        <authorList>
            <person name="Sorokin D.Y."/>
            <person name="Elcheninov A.G."/>
            <person name="Kostrikina N.A."/>
            <person name="Bale N.J."/>
            <person name="Sinninghe Damste J.S."/>
            <person name="Khijniak T.V."/>
            <person name="Kublanov I.V."/>
            <person name="Toshchakov S.V."/>
        </authorList>
    </citation>
    <scope>NUCLEOTIDE SEQUENCE [LARGE SCALE GENOMIC DNA]</scope>
    <source>
        <strain evidence="4 5">AArcht4T</strain>
    </source>
</reference>
<evidence type="ECO:0000259" key="3">
    <source>
        <dbReference type="Pfam" id="PF00501"/>
    </source>
</evidence>
<dbReference type="Pfam" id="PF23562">
    <property type="entry name" value="AMP-binding_C_3"/>
    <property type="match status" value="1"/>
</dbReference>
<dbReference type="GO" id="GO:0005524">
    <property type="term" value="F:ATP binding"/>
    <property type="evidence" value="ECO:0007669"/>
    <property type="project" value="UniProtKB-KW"/>
</dbReference>
<dbReference type="Pfam" id="PF00501">
    <property type="entry name" value="AMP-binding"/>
    <property type="match status" value="1"/>
</dbReference>
<dbReference type="EMBL" id="REGA01000003">
    <property type="protein sequence ID" value="RQG96433.1"/>
    <property type="molecule type" value="Genomic_DNA"/>
</dbReference>
<dbReference type="OrthoDB" id="70225at2157"/>
<keyword evidence="2" id="KW-0067">ATP-binding</keyword>
<dbReference type="GO" id="GO:0016020">
    <property type="term" value="C:membrane"/>
    <property type="evidence" value="ECO:0007669"/>
    <property type="project" value="TreeGrafter"/>
</dbReference>
<feature type="domain" description="AMP-dependent synthetase/ligase" evidence="3">
    <location>
        <begin position="24"/>
        <end position="472"/>
    </location>
</feature>
<organism evidence="4 5">
    <name type="scientific">Natrarchaeobius chitinivorans</name>
    <dbReference type="NCBI Taxonomy" id="1679083"/>
    <lineage>
        <taxon>Archaea</taxon>
        <taxon>Methanobacteriati</taxon>
        <taxon>Methanobacteriota</taxon>
        <taxon>Stenosarchaea group</taxon>
        <taxon>Halobacteria</taxon>
        <taxon>Halobacteriales</taxon>
        <taxon>Natrialbaceae</taxon>
        <taxon>Natrarchaeobius</taxon>
    </lineage>
</organism>
<dbReference type="PANTHER" id="PTHR43272:SF33">
    <property type="entry name" value="AMP-BINDING DOMAIN-CONTAINING PROTEIN-RELATED"/>
    <property type="match status" value="1"/>
</dbReference>
<dbReference type="PROSITE" id="PS00455">
    <property type="entry name" value="AMP_BINDING"/>
    <property type="match status" value="1"/>
</dbReference>
<dbReference type="Gene3D" id="3.40.50.12780">
    <property type="entry name" value="N-terminal domain of ligase-like"/>
    <property type="match status" value="1"/>
</dbReference>
<evidence type="ECO:0000313" key="4">
    <source>
        <dbReference type="EMBL" id="RQG96433.1"/>
    </source>
</evidence>
<proteinExistence type="predicted"/>
<dbReference type="AlphaFoldDB" id="A0A3N6LZS1"/>
<dbReference type="InterPro" id="IPR000873">
    <property type="entry name" value="AMP-dep_synth/lig_dom"/>
</dbReference>
<protein>
    <submittedName>
        <fullName evidence="4">Long-chain fatty acid--CoA ligase</fullName>
    </submittedName>
</protein>
<sequence length="647" mass="72250">MDWREAEREYEDEVIGETTLGRMFEESAERNANRPAQRYKGGVYDRSLTDEVLPAATPGEFRTISYAEMRGVVRALAAGFRDLGIERGDRVGIYANTRMEWAQCDFALLCAGGVVTTVYSGSSPEQTRYLLDDPGASGVVVENEDVLETVLSVEDDLDLEFVVSMDDLDGYDDREDVFTLDEVVERGEETLDLERYQQWVDEPGMDDLASLIYTSGTTGKPKGVELTHGNFRSNVNQIRKRYAPRPDKAEGLPAIDENVESVSYLPLAHVFERTAGHFVLFASGACVAYAEDPETLQEDFGAVQPNTATSVPRVYEKIYDAIREQASESPVKQRIFEWATDVGVEYQRTDSPGPVLSAKQSIADKLVFSTVRDALGGNIELLISGGGSLSPELCRLYHAMGLPIYEGYGLTETAPVVTVNPPEEPKIGTIGPALPDVDLEIDESVADQETFDDPGEVGELLVTGPNVTDGYWNRPAATDRAFTEDGWFRTGDIVHRRPDDYLEFRDRAKQIIVLSTGKNVAPAPIEDRFAASEVVEQCMVVGDGEKFVGALLVPNTDHVREWADGEGIDLPDDPAELCDDERVREYVGREVDRVNENFERHETIKQFELVPREFTEENDMLTPTMKKKRRVILERFEDRVERIYADA</sequence>
<dbReference type="CDD" id="cd05907">
    <property type="entry name" value="VL_LC_FACS_like"/>
    <property type="match status" value="1"/>
</dbReference>
<keyword evidence="4" id="KW-0436">Ligase</keyword>
<dbReference type="PANTHER" id="PTHR43272">
    <property type="entry name" value="LONG-CHAIN-FATTY-ACID--COA LIGASE"/>
    <property type="match status" value="1"/>
</dbReference>
<dbReference type="RefSeq" id="WP_124194501.1">
    <property type="nucleotide sequence ID" value="NZ_REGA01000003.1"/>
</dbReference>
<gene>
    <name evidence="4" type="ORF">EA473_04740</name>
</gene>
<dbReference type="SUPFAM" id="SSF56801">
    <property type="entry name" value="Acetyl-CoA synthetase-like"/>
    <property type="match status" value="1"/>
</dbReference>
<dbReference type="Proteomes" id="UP000282323">
    <property type="component" value="Unassembled WGS sequence"/>
</dbReference>
<comment type="caution">
    <text evidence="4">The sequence shown here is derived from an EMBL/GenBank/DDBJ whole genome shotgun (WGS) entry which is preliminary data.</text>
</comment>
<keyword evidence="5" id="KW-1185">Reference proteome</keyword>
<name>A0A3N6LZS1_NATCH</name>
<evidence type="ECO:0000256" key="2">
    <source>
        <dbReference type="ARBA" id="ARBA00022840"/>
    </source>
</evidence>
<dbReference type="InterPro" id="IPR020845">
    <property type="entry name" value="AMP-binding_CS"/>
</dbReference>